<dbReference type="eggNOG" id="KOG1967">
    <property type="taxonomic scope" value="Eukaryota"/>
</dbReference>
<dbReference type="InterPro" id="IPR039920">
    <property type="entry name" value="MMS19"/>
</dbReference>
<keyword evidence="3" id="KW-0677">Repeat</keyword>
<dbReference type="Pfam" id="PF14500">
    <property type="entry name" value="MMS19_N"/>
    <property type="match status" value="1"/>
</dbReference>
<comment type="function">
    <text evidence="5">Key component of the cytosolic iron-sulfur protein assembly (CIA) complex, a multiprotein complex that mediates the incorporation of iron-sulfur cluster into apoproteins specifically involved in DNA metabolism and genomic integrity. In the CIA complex, MMS19 acts as an adapter between early-acting CIA components and a subset of cellular target iron-sulfur proteins.</text>
</comment>
<dbReference type="InterPro" id="IPR016024">
    <property type="entry name" value="ARM-type_fold"/>
</dbReference>
<evidence type="ECO:0000256" key="2">
    <source>
        <dbReference type="ARBA" id="ARBA00009340"/>
    </source>
</evidence>
<reference evidence="8 9" key="1">
    <citation type="journal article" date="2012" name="G3 (Bethesda)">
        <title>Pichia sorbitophila, an interspecies yeast hybrid reveals early steps of genome resolution following polyploidization.</title>
        <authorList>
            <person name="Leh Louis V."/>
            <person name="Despons L."/>
            <person name="Friedrich A."/>
            <person name="Martin T."/>
            <person name="Durrens P."/>
            <person name="Casaregola S."/>
            <person name="Neuveglise C."/>
            <person name="Fairhead C."/>
            <person name="Marck C."/>
            <person name="Cruz J.A."/>
            <person name="Straub M.L."/>
            <person name="Kugler V."/>
            <person name="Sacerdot C."/>
            <person name="Uzunov Z."/>
            <person name="Thierry A."/>
            <person name="Weiss S."/>
            <person name="Bleykasten C."/>
            <person name="De Montigny J."/>
            <person name="Jacques N."/>
            <person name="Jung P."/>
            <person name="Lemaire M."/>
            <person name="Mallet S."/>
            <person name="Morel G."/>
            <person name="Richard G.F."/>
            <person name="Sarkar A."/>
            <person name="Savel G."/>
            <person name="Schacherer J."/>
            <person name="Seret M.L."/>
            <person name="Talla E."/>
            <person name="Samson G."/>
            <person name="Jubin C."/>
            <person name="Poulain J."/>
            <person name="Vacherie B."/>
            <person name="Barbe V."/>
            <person name="Pelletier E."/>
            <person name="Sherman D.J."/>
            <person name="Westhof E."/>
            <person name="Weissenbach J."/>
            <person name="Baret P.V."/>
            <person name="Wincker P."/>
            <person name="Gaillardin C."/>
            <person name="Dujon B."/>
            <person name="Souciet J.L."/>
        </authorList>
    </citation>
    <scope>NUCLEOTIDE SEQUENCE [LARGE SCALE GENOMIC DNA]</scope>
    <source>
        <strain evidence="9">ATCC MYA-4447 / BCRC 22081 / CBS 7064 / NBRC 10061 / NRRL Y-12695</strain>
    </source>
</reference>
<dbReference type="FunCoup" id="G8YKS6">
    <property type="interactions" value="1639"/>
</dbReference>
<sequence length="1108" mass="125442">MTGVGENPDIGTLVSQFIASGDDKEVSKEYVKKATGLVENNDLTLLEFIRGLGPTITSESDMTRAAGMQFLAETLSGLSSTRLSKQDVNVFFEFLLSKLDDKSCLIHTFHGILSLIKSKNFIFGMNGNIQSILSYLLDKYNPRSHLAKVRYFPFNILKELAEKNITYFSTASDILELFIKTFIHIASGEKDPRNLMISFNLNVAINQNLPLTTLGPESDALIRDMYDVCFCYFPISFTPPANDPYKISAEDLKLALREAISCQSGYAKDSFNDLLEKLTSTNPVVRNDVLKTMLLSVERYNDDTILEYWETIWNGLKYEILHNDVSLFKSSHETIIPDNYDSAIDDTDEFKPMMFTLSILGVLSGRLEKTHNLDNIIVMITQELEENLSKVDHKHFKQSILLLSVIASNSQSAFNQIISFLFSPKLLGKYIRSDITIDNNASENEIDVAEAYDLNTAKKRDLIDNLGFLFISYKTLTKGLDSSSDFLFSNNLVMYKDHLLLFLCQSLQTASNMERTLKCKVIQQFLSLTLLPKYLNKEENTLFLNQVNDVLFSVVAHNENWNDDIVVKEIVTSLQKFMTNDVNLMGNVTMVVELLLPGLLDLLTPDSQLISSPKYMANFKKTLTLINDLCVNYQFLEVLSIRILNKLGLYSELSSSTFDLFQDSVALLVNCIKKVESSKQFLLNSWYKSFVPRFLNVSIGVSDADQSHLCGEVVGDLLSWIIRFSEKDKHQNILKDFVDLFSGKSADGVSVNYSLLDKASPLISIFNKTFASIDRSCDFNVCINVSPEVYIDSITKICYACDDEYSRIGYLQHLSLYINKFIPASFDVGTYMEKIFKRSETLFSPSATVSKNDVVNFEILIWSIKGLLVKLDKTGLQYFENVTVSIGNWQKTMRHLIPKAFKIFFVDLPIFKNEPLSSKQKVISGVQNLNVRLLYKQKIFEIVVPKLIDYYLTADEEMKETCLVSLSMILECIPNAILKSHLPDILPLILSSLSSHNPVILNGALTTTELILKEAPKLAVPHLSTLTSNLTNLAINKIVVRKTLVNTADIRFQALKCLQCLFDSVDQQHTIAYRTDVLKKLARGLEDPKRNVRKLSCDIRQSLYEMNN</sequence>
<keyword evidence="9" id="KW-1185">Reference proteome</keyword>
<feature type="domain" description="MMS19 C-terminal" evidence="6">
    <location>
        <begin position="622"/>
        <end position="1061"/>
    </location>
</feature>
<comment type="similarity">
    <text evidence="2 5">Belongs to the MET18/MMS19 family.</text>
</comment>
<feature type="domain" description="MMS19 N-terminal" evidence="7">
    <location>
        <begin position="50"/>
        <end position="322"/>
    </location>
</feature>
<evidence type="ECO:0000313" key="9">
    <source>
        <dbReference type="Proteomes" id="UP000005222"/>
    </source>
</evidence>
<comment type="subcellular location">
    <subcellularLocation>
        <location evidence="1 5">Nucleus</location>
    </subcellularLocation>
</comment>
<dbReference type="EMBL" id="FO082054">
    <property type="protein sequence ID" value="CCE88660.1"/>
    <property type="molecule type" value="Genomic_DNA"/>
</dbReference>
<keyword evidence="5" id="KW-0234">DNA repair</keyword>
<evidence type="ECO:0000256" key="5">
    <source>
        <dbReference type="RuleBase" id="RU367072"/>
    </source>
</evidence>
<dbReference type="GO" id="GO:0097361">
    <property type="term" value="C:cytosolic [4Fe-4S] assembly targeting complex"/>
    <property type="evidence" value="ECO:0007669"/>
    <property type="project" value="UniProtKB-UniRule"/>
</dbReference>
<dbReference type="Gene3D" id="1.25.10.10">
    <property type="entry name" value="Leucine-rich Repeat Variant"/>
    <property type="match status" value="1"/>
</dbReference>
<dbReference type="OrthoDB" id="342900at2759"/>
<dbReference type="InterPro" id="IPR029240">
    <property type="entry name" value="MMS19_N"/>
</dbReference>
<name>G8YKS6_PICSO</name>
<evidence type="ECO:0000259" key="6">
    <source>
        <dbReference type="Pfam" id="PF12460"/>
    </source>
</evidence>
<keyword evidence="4 5" id="KW-0539">Nucleus</keyword>
<organism evidence="8 9">
    <name type="scientific">Pichia sorbitophila (strain ATCC MYA-4447 / BCRC 22081 / CBS 7064 / NBRC 10061 / NRRL Y-12695)</name>
    <name type="common">Hybrid yeast</name>
    <dbReference type="NCBI Taxonomy" id="559304"/>
    <lineage>
        <taxon>Eukaryota</taxon>
        <taxon>Fungi</taxon>
        <taxon>Dikarya</taxon>
        <taxon>Ascomycota</taxon>
        <taxon>Saccharomycotina</taxon>
        <taxon>Pichiomycetes</taxon>
        <taxon>Debaryomycetaceae</taxon>
        <taxon>Millerozyma</taxon>
    </lineage>
</organism>
<dbReference type="AlphaFoldDB" id="G8YKS6"/>
<proteinExistence type="inferred from homology"/>
<dbReference type="PANTHER" id="PTHR12891">
    <property type="entry name" value="DNA REPAIR/TRANSCRIPTION PROTEIN MET18/MMS19"/>
    <property type="match status" value="1"/>
</dbReference>
<accession>G8YKS6</accession>
<dbReference type="PANTHER" id="PTHR12891:SF0">
    <property type="entry name" value="MMS19 NUCLEOTIDE EXCISION REPAIR PROTEIN HOMOLOG"/>
    <property type="match status" value="1"/>
</dbReference>
<dbReference type="InParanoid" id="G8YKS6"/>
<keyword evidence="5" id="KW-0227">DNA damage</keyword>
<dbReference type="OMA" id="IILDFTT"/>
<protein>
    <recommendedName>
        <fullName evidence="5">MMS19 nucleotide excision repair protein</fullName>
    </recommendedName>
</protein>
<gene>
    <name evidence="8" type="primary">Piso0_001436</name>
    <name evidence="8" type="ORF">GNLVRS01_PISO0F06363g</name>
</gene>
<evidence type="ECO:0000256" key="3">
    <source>
        <dbReference type="ARBA" id="ARBA00022737"/>
    </source>
</evidence>
<evidence type="ECO:0000256" key="4">
    <source>
        <dbReference type="ARBA" id="ARBA00023242"/>
    </source>
</evidence>
<dbReference type="GO" id="GO:0005634">
    <property type="term" value="C:nucleus"/>
    <property type="evidence" value="ECO:0007669"/>
    <property type="project" value="UniProtKB-SubCell"/>
</dbReference>
<dbReference type="SUPFAM" id="SSF48371">
    <property type="entry name" value="ARM repeat"/>
    <property type="match status" value="1"/>
</dbReference>
<dbReference type="InterPro" id="IPR024687">
    <property type="entry name" value="MMS19_C"/>
</dbReference>
<dbReference type="Proteomes" id="UP000005222">
    <property type="component" value="Chromosome F"/>
</dbReference>
<dbReference type="InterPro" id="IPR011989">
    <property type="entry name" value="ARM-like"/>
</dbReference>
<dbReference type="STRING" id="559304.G8YKS6"/>
<evidence type="ECO:0000313" key="8">
    <source>
        <dbReference type="EMBL" id="CCE88660.1"/>
    </source>
</evidence>
<evidence type="ECO:0000256" key="1">
    <source>
        <dbReference type="ARBA" id="ARBA00004123"/>
    </source>
</evidence>
<dbReference type="GO" id="GO:0051604">
    <property type="term" value="P:protein maturation"/>
    <property type="evidence" value="ECO:0007669"/>
    <property type="project" value="UniProtKB-UniRule"/>
</dbReference>
<dbReference type="Pfam" id="PF12460">
    <property type="entry name" value="MMS19_C"/>
    <property type="match status" value="1"/>
</dbReference>
<dbReference type="GO" id="GO:0016226">
    <property type="term" value="P:iron-sulfur cluster assembly"/>
    <property type="evidence" value="ECO:0007669"/>
    <property type="project" value="UniProtKB-UniRule"/>
</dbReference>
<evidence type="ECO:0000259" key="7">
    <source>
        <dbReference type="Pfam" id="PF14500"/>
    </source>
</evidence>
<dbReference type="HOGENOM" id="CLU_005943_1_0_1"/>
<dbReference type="GO" id="GO:0006281">
    <property type="term" value="P:DNA repair"/>
    <property type="evidence" value="ECO:0007669"/>
    <property type="project" value="UniProtKB-UniRule"/>
</dbReference>